<evidence type="ECO:0000256" key="2">
    <source>
        <dbReference type="ARBA" id="ARBA00034247"/>
    </source>
</evidence>
<feature type="transmembrane region" description="Helical" evidence="4">
    <location>
        <begin position="416"/>
        <end position="436"/>
    </location>
</feature>
<keyword evidence="7" id="KW-0548">Nucleotidyltransferase</keyword>
<comment type="catalytic activity">
    <reaction evidence="2">
        <text>2 GTP = 3',3'-c-di-GMP + 2 diphosphate</text>
        <dbReference type="Rhea" id="RHEA:24898"/>
        <dbReference type="ChEBI" id="CHEBI:33019"/>
        <dbReference type="ChEBI" id="CHEBI:37565"/>
        <dbReference type="ChEBI" id="CHEBI:58805"/>
        <dbReference type="EC" id="2.7.7.65"/>
    </reaction>
</comment>
<evidence type="ECO:0000256" key="1">
    <source>
        <dbReference type="ARBA" id="ARBA00012528"/>
    </source>
</evidence>
<sequence>MTKLNCFWLKQGKAFSKVTRAMLFLLLLIPQFSAVAQAEENSLIIQNLSTDELIAQAIKIKSSDIEFSQNIIKELKSRRYNMTWQQQDQYQYLVAYEQIILGNYQQAIDLSGANKDSRNINYRLRAYNNILFLNVLIGQYSAAADNIKPISTQLKAKQIDTDTLIKTYTTLAYFYNQLHDPQQALEYVEHILVNDNMHITDREQCFLGVQHIYALQGLNKLLSNVSIIDQYYNICSKINERLIADEIVATHAFSLLEINKPEQAIQLLQENYQNVIDQNYPQNYLRFNSYLAKAHLQLNNVSKANEFADKTLTLADEYPNHPTLMIVNKVKYEVAKFNKDNQAEFTSLQNKIKLQHELALETKDKSLALNSLRYDLDELEGELLGYQTRINNELKQEKINIANNSVFANFLISNRLIQLILAGFIIWLIRSVFINLKLKKQIISNLVIDKATDCLHRHAFLLQAEQLLEHAKKNGKPYSLAIMNIDNLREVNEIQGNDRTDRLINLMLNIHKNIFDQNTLVGRLGGDEFVFLLKDSSIKRAIELCEQYRLETNFLDTKQICYQFDVTASFGISDTEISGYSMMNLLSDTEQALKQAKDECKNCTCGFEGRPRQEVDALASSCT</sequence>
<keyword evidence="3" id="KW-0175">Coiled coil</keyword>
<dbReference type="Gene3D" id="3.30.70.270">
    <property type="match status" value="1"/>
</dbReference>
<dbReference type="InterPro" id="IPR011990">
    <property type="entry name" value="TPR-like_helical_dom_sf"/>
</dbReference>
<dbReference type="InterPro" id="IPR000160">
    <property type="entry name" value="GGDEF_dom"/>
</dbReference>
<dbReference type="InterPro" id="IPR050469">
    <property type="entry name" value="Diguanylate_Cyclase"/>
</dbReference>
<dbReference type="Pfam" id="PF00990">
    <property type="entry name" value="GGDEF"/>
    <property type="match status" value="1"/>
</dbReference>
<proteinExistence type="predicted"/>
<protein>
    <recommendedName>
        <fullName evidence="1">diguanylate cyclase</fullName>
        <ecNumber evidence="1">2.7.7.65</ecNumber>
    </recommendedName>
</protein>
<keyword evidence="4" id="KW-0812">Transmembrane</keyword>
<keyword evidence="5" id="KW-0732">Signal</keyword>
<name>A0ABY9TWU4_9GAMM</name>
<organism evidence="7 8">
    <name type="scientific">Thalassotalea psychrophila</name>
    <dbReference type="NCBI Taxonomy" id="3065647"/>
    <lineage>
        <taxon>Bacteria</taxon>
        <taxon>Pseudomonadati</taxon>
        <taxon>Pseudomonadota</taxon>
        <taxon>Gammaproteobacteria</taxon>
        <taxon>Alteromonadales</taxon>
        <taxon>Colwelliaceae</taxon>
        <taxon>Thalassotalea</taxon>
    </lineage>
</organism>
<reference evidence="8" key="1">
    <citation type="submission" date="2023-09" db="EMBL/GenBank/DDBJ databases">
        <authorList>
            <person name="Li S."/>
            <person name="Li X."/>
            <person name="Zhang C."/>
            <person name="Zhao Z."/>
        </authorList>
    </citation>
    <scope>NUCLEOTIDE SEQUENCE [LARGE SCALE GENOMIC DNA]</scope>
    <source>
        <strain evidence="8">SQ149</strain>
    </source>
</reference>
<gene>
    <name evidence="7" type="ORF">RGQ13_04425</name>
</gene>
<dbReference type="Proteomes" id="UP001258994">
    <property type="component" value="Chromosome"/>
</dbReference>
<dbReference type="CDD" id="cd01949">
    <property type="entry name" value="GGDEF"/>
    <property type="match status" value="1"/>
</dbReference>
<dbReference type="NCBIfam" id="TIGR00254">
    <property type="entry name" value="GGDEF"/>
    <property type="match status" value="1"/>
</dbReference>
<feature type="signal peptide" evidence="5">
    <location>
        <begin position="1"/>
        <end position="38"/>
    </location>
</feature>
<dbReference type="PANTHER" id="PTHR45138:SF9">
    <property type="entry name" value="DIGUANYLATE CYCLASE DGCM-RELATED"/>
    <property type="match status" value="1"/>
</dbReference>
<dbReference type="SUPFAM" id="SSF55073">
    <property type="entry name" value="Nucleotide cyclase"/>
    <property type="match status" value="1"/>
</dbReference>
<evidence type="ECO:0000256" key="4">
    <source>
        <dbReference type="SAM" id="Phobius"/>
    </source>
</evidence>
<dbReference type="Gene3D" id="1.25.40.10">
    <property type="entry name" value="Tetratricopeptide repeat domain"/>
    <property type="match status" value="1"/>
</dbReference>
<dbReference type="PANTHER" id="PTHR45138">
    <property type="entry name" value="REGULATORY COMPONENTS OF SENSORY TRANSDUCTION SYSTEM"/>
    <property type="match status" value="1"/>
</dbReference>
<dbReference type="GO" id="GO:0052621">
    <property type="term" value="F:diguanylate cyclase activity"/>
    <property type="evidence" value="ECO:0007669"/>
    <property type="project" value="UniProtKB-EC"/>
</dbReference>
<dbReference type="PROSITE" id="PS50887">
    <property type="entry name" value="GGDEF"/>
    <property type="match status" value="1"/>
</dbReference>
<dbReference type="InterPro" id="IPR029787">
    <property type="entry name" value="Nucleotide_cyclase"/>
</dbReference>
<dbReference type="InterPro" id="IPR043128">
    <property type="entry name" value="Rev_trsase/Diguanyl_cyclase"/>
</dbReference>
<keyword evidence="4" id="KW-0472">Membrane</keyword>
<dbReference type="SUPFAM" id="SSF48452">
    <property type="entry name" value="TPR-like"/>
    <property type="match status" value="1"/>
</dbReference>
<evidence type="ECO:0000259" key="6">
    <source>
        <dbReference type="PROSITE" id="PS50887"/>
    </source>
</evidence>
<keyword evidence="4" id="KW-1133">Transmembrane helix</keyword>
<evidence type="ECO:0000313" key="8">
    <source>
        <dbReference type="Proteomes" id="UP001258994"/>
    </source>
</evidence>
<dbReference type="RefSeq" id="WP_348392353.1">
    <property type="nucleotide sequence ID" value="NZ_CP134145.1"/>
</dbReference>
<evidence type="ECO:0000256" key="3">
    <source>
        <dbReference type="SAM" id="Coils"/>
    </source>
</evidence>
<evidence type="ECO:0000256" key="5">
    <source>
        <dbReference type="SAM" id="SignalP"/>
    </source>
</evidence>
<evidence type="ECO:0000313" key="7">
    <source>
        <dbReference type="EMBL" id="WNC73241.1"/>
    </source>
</evidence>
<dbReference type="EC" id="2.7.7.65" evidence="1"/>
<feature type="coiled-coil region" evidence="3">
    <location>
        <begin position="369"/>
        <end position="396"/>
    </location>
</feature>
<dbReference type="SMART" id="SM00267">
    <property type="entry name" value="GGDEF"/>
    <property type="match status" value="1"/>
</dbReference>
<accession>A0ABY9TWU4</accession>
<dbReference type="EMBL" id="CP134145">
    <property type="protein sequence ID" value="WNC73241.1"/>
    <property type="molecule type" value="Genomic_DNA"/>
</dbReference>
<keyword evidence="8" id="KW-1185">Reference proteome</keyword>
<keyword evidence="7" id="KW-0808">Transferase</keyword>
<feature type="chain" id="PRO_5046605790" description="diguanylate cyclase" evidence="5">
    <location>
        <begin position="39"/>
        <end position="623"/>
    </location>
</feature>
<feature type="domain" description="GGDEF" evidence="6">
    <location>
        <begin position="476"/>
        <end position="609"/>
    </location>
</feature>